<comment type="caution">
    <text evidence="5">The sequence shown here is derived from an EMBL/GenBank/DDBJ whole genome shotgun (WGS) entry which is preliminary data.</text>
</comment>
<dbReference type="CDD" id="cd17922">
    <property type="entry name" value="DEXHc_LHR-like"/>
    <property type="match status" value="1"/>
</dbReference>
<evidence type="ECO:0000256" key="1">
    <source>
        <dbReference type="ARBA" id="ARBA00022741"/>
    </source>
</evidence>
<dbReference type="InterPro" id="IPR052511">
    <property type="entry name" value="ATP-dep_Helicase"/>
</dbReference>
<dbReference type="PANTHER" id="PTHR47962:SF5">
    <property type="entry name" value="ATP-DEPENDENT HELICASE LHR-RELATED"/>
    <property type="match status" value="1"/>
</dbReference>
<evidence type="ECO:0000313" key="6">
    <source>
        <dbReference type="Proteomes" id="UP000824261"/>
    </source>
</evidence>
<dbReference type="GO" id="GO:0005524">
    <property type="term" value="F:ATP binding"/>
    <property type="evidence" value="ECO:0007669"/>
    <property type="project" value="UniProtKB-KW"/>
</dbReference>
<dbReference type="Proteomes" id="UP000824261">
    <property type="component" value="Unassembled WGS sequence"/>
</dbReference>
<dbReference type="PANTHER" id="PTHR47962">
    <property type="entry name" value="ATP-DEPENDENT HELICASE LHR-RELATED-RELATED"/>
    <property type="match status" value="1"/>
</dbReference>
<feature type="domain" description="Helicase C-terminal" evidence="4">
    <location>
        <begin position="353"/>
        <end position="518"/>
    </location>
</feature>
<keyword evidence="5" id="KW-0378">Hydrolase</keyword>
<organism evidence="5 6">
    <name type="scientific">Candidatus Aveggerthella stercoripullorum</name>
    <dbReference type="NCBI Taxonomy" id="2840688"/>
    <lineage>
        <taxon>Bacteria</taxon>
        <taxon>Bacillati</taxon>
        <taxon>Actinomycetota</taxon>
        <taxon>Coriobacteriia</taxon>
        <taxon>Eggerthellales</taxon>
        <taxon>Eggerthellaceae</taxon>
        <taxon>Eggerthellaceae incertae sedis</taxon>
        <taxon>Candidatus Aveggerthella</taxon>
    </lineage>
</organism>
<evidence type="ECO:0000256" key="2">
    <source>
        <dbReference type="ARBA" id="ARBA00022840"/>
    </source>
</evidence>
<reference evidence="5" key="2">
    <citation type="journal article" date="2021" name="PeerJ">
        <title>Extensive microbial diversity within the chicken gut microbiome revealed by metagenomics and culture.</title>
        <authorList>
            <person name="Gilroy R."/>
            <person name="Ravi A."/>
            <person name="Getino M."/>
            <person name="Pursley I."/>
            <person name="Horton D.L."/>
            <person name="Alikhan N.F."/>
            <person name="Baker D."/>
            <person name="Gharbi K."/>
            <person name="Hall N."/>
            <person name="Watson M."/>
            <person name="Adriaenssens E.M."/>
            <person name="Foster-Nyarko E."/>
            <person name="Jarju S."/>
            <person name="Secka A."/>
            <person name="Antonio M."/>
            <person name="Oren A."/>
            <person name="Chaudhuri R.R."/>
            <person name="La Ragione R."/>
            <person name="Hildebrand F."/>
            <person name="Pallen M.J."/>
        </authorList>
    </citation>
    <scope>NUCLEOTIDE SEQUENCE</scope>
    <source>
        <strain evidence="5">ChiGjej1B1-2707</strain>
    </source>
</reference>
<evidence type="ECO:0000313" key="5">
    <source>
        <dbReference type="EMBL" id="HIR01801.1"/>
    </source>
</evidence>
<dbReference type="EMBL" id="DVGB01000074">
    <property type="protein sequence ID" value="HIR01801.1"/>
    <property type="molecule type" value="Genomic_DNA"/>
</dbReference>
<dbReference type="PROSITE" id="PS51192">
    <property type="entry name" value="HELICASE_ATP_BIND_1"/>
    <property type="match status" value="1"/>
</dbReference>
<dbReference type="InterPro" id="IPR014001">
    <property type="entry name" value="Helicase_ATP-bd"/>
</dbReference>
<dbReference type="Gene3D" id="3.40.50.300">
    <property type="entry name" value="P-loop containing nucleotide triphosphate hydrolases"/>
    <property type="match status" value="2"/>
</dbReference>
<proteinExistence type="predicted"/>
<evidence type="ECO:0000259" key="4">
    <source>
        <dbReference type="PROSITE" id="PS51194"/>
    </source>
</evidence>
<dbReference type="GO" id="GO:0003677">
    <property type="term" value="F:DNA binding"/>
    <property type="evidence" value="ECO:0007669"/>
    <property type="project" value="TreeGrafter"/>
</dbReference>
<dbReference type="Pfam" id="PF00270">
    <property type="entry name" value="DEAD"/>
    <property type="match status" value="1"/>
</dbReference>
<dbReference type="InterPro" id="IPR001650">
    <property type="entry name" value="Helicase_C-like"/>
</dbReference>
<dbReference type="InterPro" id="IPR011545">
    <property type="entry name" value="DEAD/DEAH_box_helicase_dom"/>
</dbReference>
<dbReference type="GO" id="GO:0016887">
    <property type="term" value="F:ATP hydrolysis activity"/>
    <property type="evidence" value="ECO:0007669"/>
    <property type="project" value="TreeGrafter"/>
</dbReference>
<dbReference type="SMART" id="SM00490">
    <property type="entry name" value="HELICc"/>
    <property type="match status" value="1"/>
</dbReference>
<dbReference type="GO" id="GO:0004386">
    <property type="term" value="F:helicase activity"/>
    <property type="evidence" value="ECO:0007669"/>
    <property type="project" value="UniProtKB-KW"/>
</dbReference>
<keyword evidence="5" id="KW-0347">Helicase</keyword>
<dbReference type="SMART" id="SM00487">
    <property type="entry name" value="DEXDc"/>
    <property type="match status" value="1"/>
</dbReference>
<accession>A0A9D1D3W7</accession>
<name>A0A9D1D3W7_9ACTN</name>
<sequence>MGMFERYAPFVQDYIYEHSWESLRAIQVAAADAIFNTDENVLLTASTASGKTEAAFFPILTQFWEDPPASVGTLYIGPLKALINDQFYRLEDLCAQADIPVWHWHGDVAQSHKAKLLKHPSGILQITPESLEALLLRKHAAISRLFGDLRYVVIDEVHSLLRADRGGQTLCLIERLSRMAGVIPRRIGLSATVGEPELVGAFLAAGTGRGTVIPQIKSSGRPWRLSMEHFYNTGPQASDVPKPGRTAAGVEEAKLRHDGSAAIRAKFGLDMTAPFEEDGGTMVRVCGLEGFAGSTAVLGVETPDQGCTAEDDAGASRFALAPLSGVDGASENDMPLEPLDAPTDTAPALADPGMGYIFEHTRGKKCLVFVNSREEAEAVCTTLRQYCEAKGEPDRFLIHHGNLSASYRETAEAVMKDEEQAQTTVTTATLELGIDIGRLERAFQIDAPFTVSSFLQRMGRTGRRGEPQEMWFVMREEYPEPRALLPETIPWKLLQGIALVQLYAEERWVEPPRLDRLPFSLLFHQTMATLASEGEMTPARLAQRVLALTYFHRVTQDDYRMLLRHLLETDCIERTEGGGLIVGLAGERVVNSFKFYAVFQENEEYTVRSESQEIGTIVAPPPAGEKIAIAGHVWVVDEVDHKRHLVYCTQVKGKVPAYFGDVPGDINTKVLERMRGVLAEDRGYPYLMKNAVARLAQARHVARNAGVAERPLINLGGDMWCLFPWLGTYAFLALERMLKRKVAPVLGLKGIDAARPYYIQFKMACSEKEFFDCLARLADTPFDAMELLYPGEVPLFEKYDGFLPEELVRRGFAYGVLDVEGAKARIRSWDEARVLPSGR</sequence>
<dbReference type="InterPro" id="IPR027417">
    <property type="entry name" value="P-loop_NTPase"/>
</dbReference>
<feature type="domain" description="Helicase ATP-binding" evidence="3">
    <location>
        <begin position="32"/>
        <end position="211"/>
    </location>
</feature>
<dbReference type="AlphaFoldDB" id="A0A9D1D3W7"/>
<reference evidence="5" key="1">
    <citation type="submission" date="2020-10" db="EMBL/GenBank/DDBJ databases">
        <authorList>
            <person name="Gilroy R."/>
        </authorList>
    </citation>
    <scope>NUCLEOTIDE SEQUENCE</scope>
    <source>
        <strain evidence="5">ChiGjej1B1-2707</strain>
    </source>
</reference>
<protein>
    <submittedName>
        <fullName evidence="5">DEAD/DEAH box helicase</fullName>
    </submittedName>
</protein>
<dbReference type="Pfam" id="PF00271">
    <property type="entry name" value="Helicase_C"/>
    <property type="match status" value="1"/>
</dbReference>
<keyword evidence="2" id="KW-0067">ATP-binding</keyword>
<dbReference type="SUPFAM" id="SSF52540">
    <property type="entry name" value="P-loop containing nucleoside triphosphate hydrolases"/>
    <property type="match status" value="1"/>
</dbReference>
<gene>
    <name evidence="5" type="ORF">IAA69_06020</name>
</gene>
<dbReference type="PROSITE" id="PS51194">
    <property type="entry name" value="HELICASE_CTER"/>
    <property type="match status" value="1"/>
</dbReference>
<keyword evidence="1" id="KW-0547">Nucleotide-binding</keyword>
<evidence type="ECO:0000259" key="3">
    <source>
        <dbReference type="PROSITE" id="PS51192"/>
    </source>
</evidence>